<evidence type="ECO:0000313" key="8">
    <source>
        <dbReference type="Proteomes" id="UP000315753"/>
    </source>
</evidence>
<dbReference type="Pfam" id="PF00067">
    <property type="entry name" value="p450"/>
    <property type="match status" value="1"/>
</dbReference>
<dbReference type="GO" id="GO:0016705">
    <property type="term" value="F:oxidoreductase activity, acting on paired donors, with incorporation or reduction of molecular oxygen"/>
    <property type="evidence" value="ECO:0007669"/>
    <property type="project" value="InterPro"/>
</dbReference>
<comment type="caution">
    <text evidence="7">The sequence shown here is derived from an EMBL/GenBank/DDBJ whole genome shotgun (WGS) entry which is preliminary data.</text>
</comment>
<dbReference type="PANTHER" id="PTHR24302">
    <property type="entry name" value="CYTOCHROME P450 FAMILY 3"/>
    <property type="match status" value="1"/>
</dbReference>
<evidence type="ECO:0000256" key="5">
    <source>
        <dbReference type="ARBA" id="ARBA00023004"/>
    </source>
</evidence>
<keyword evidence="5 6" id="KW-0408">Iron</keyword>
<evidence type="ECO:0000256" key="3">
    <source>
        <dbReference type="ARBA" id="ARBA00022723"/>
    </source>
</evidence>
<keyword evidence="4" id="KW-0560">Oxidoreductase</keyword>
<dbReference type="GO" id="GO:0020037">
    <property type="term" value="F:heme binding"/>
    <property type="evidence" value="ECO:0007669"/>
    <property type="project" value="InterPro"/>
</dbReference>
<keyword evidence="3 6" id="KW-0479">Metal-binding</keyword>
<dbReference type="InterPro" id="IPR002401">
    <property type="entry name" value="Cyt_P450_E_grp-I"/>
</dbReference>
<name>A0A540V0R6_9BACL</name>
<evidence type="ECO:0000313" key="7">
    <source>
        <dbReference type="EMBL" id="TQE90362.1"/>
    </source>
</evidence>
<comment type="similarity">
    <text evidence="1">Belongs to the cytochrome P450 family.</text>
</comment>
<reference evidence="7 8" key="1">
    <citation type="submission" date="2019-06" db="EMBL/GenBank/DDBJ databases">
        <title>Genome sequence of Ureibacillus terrenus.</title>
        <authorList>
            <person name="Maclea K.S."/>
            <person name="Simoes M."/>
        </authorList>
    </citation>
    <scope>NUCLEOTIDE SEQUENCE [LARGE SCALE GENOMIC DNA]</scope>
    <source>
        <strain evidence="7 8">ATCC BAA-384</strain>
    </source>
</reference>
<accession>A0A540V0R6</accession>
<gene>
    <name evidence="7" type="ORF">FKZ59_09915</name>
</gene>
<dbReference type="SUPFAM" id="SSF48264">
    <property type="entry name" value="Cytochrome P450"/>
    <property type="match status" value="1"/>
</dbReference>
<dbReference type="RefSeq" id="WP_141602604.1">
    <property type="nucleotide sequence ID" value="NZ_JARMSC010000047.1"/>
</dbReference>
<dbReference type="PRINTS" id="PR00463">
    <property type="entry name" value="EP450I"/>
</dbReference>
<evidence type="ECO:0000256" key="1">
    <source>
        <dbReference type="ARBA" id="ARBA00010617"/>
    </source>
</evidence>
<evidence type="ECO:0000256" key="4">
    <source>
        <dbReference type="ARBA" id="ARBA00023002"/>
    </source>
</evidence>
<dbReference type="PANTHER" id="PTHR24302:SF15">
    <property type="entry name" value="FATTY-ACID PEROXYGENASE"/>
    <property type="match status" value="1"/>
</dbReference>
<proteinExistence type="inferred from homology"/>
<keyword evidence="2 6" id="KW-0349">Heme</keyword>
<dbReference type="InterPro" id="IPR050705">
    <property type="entry name" value="Cytochrome_P450_3A"/>
</dbReference>
<dbReference type="GO" id="GO:0004497">
    <property type="term" value="F:monooxygenase activity"/>
    <property type="evidence" value="ECO:0007669"/>
    <property type="project" value="InterPro"/>
</dbReference>
<dbReference type="GO" id="GO:0005506">
    <property type="term" value="F:iron ion binding"/>
    <property type="evidence" value="ECO:0007669"/>
    <property type="project" value="InterPro"/>
</dbReference>
<dbReference type="EMBL" id="VIGD01000012">
    <property type="protein sequence ID" value="TQE90362.1"/>
    <property type="molecule type" value="Genomic_DNA"/>
</dbReference>
<dbReference type="CDD" id="cd11067">
    <property type="entry name" value="CYP152"/>
    <property type="match status" value="1"/>
</dbReference>
<dbReference type="Gene3D" id="1.10.630.10">
    <property type="entry name" value="Cytochrome P450"/>
    <property type="match status" value="1"/>
</dbReference>
<feature type="binding site" description="axial binding residue" evidence="6">
    <location>
        <position position="364"/>
    </location>
    <ligand>
        <name>heme</name>
        <dbReference type="ChEBI" id="CHEBI:30413"/>
    </ligand>
    <ligandPart>
        <name>Fe</name>
        <dbReference type="ChEBI" id="CHEBI:18248"/>
    </ligandPart>
</feature>
<dbReference type="OrthoDB" id="9764248at2"/>
<dbReference type="InterPro" id="IPR036396">
    <property type="entry name" value="Cyt_P450_sf"/>
</dbReference>
<protein>
    <submittedName>
        <fullName evidence="7">Cytochrome P450</fullName>
    </submittedName>
</protein>
<organism evidence="7 8">
    <name type="scientific">Ureibacillus terrenus</name>
    <dbReference type="NCBI Taxonomy" id="118246"/>
    <lineage>
        <taxon>Bacteria</taxon>
        <taxon>Bacillati</taxon>
        <taxon>Bacillota</taxon>
        <taxon>Bacilli</taxon>
        <taxon>Bacillales</taxon>
        <taxon>Caryophanaceae</taxon>
        <taxon>Ureibacillus</taxon>
    </lineage>
</organism>
<sequence length="422" mass="49479">MENINEIPKDEGIDHSFALLKEGYEYILNRRKNFQSNIFETRILGRKAICIGGKEAAQLFYDDTKFERQDAAPNRVIETLFGKNAVQTLDGKAHLHRKRMFLDIMSKEKINEFLDIVKIEWEKALDEWSRKSEIVFYEEVKALLCKASFKWIGYPVHEDNAERLMNELGAMFETPVAFGPQHWMGRMKRNQMEKKMTELVERIRSGEVQVQPDSILHQFVFYKEMDGNLLDAETAAVEIINVLRPVVAISIYINFIVMALAQFPHERAKLKQHPDYAILFVQEVRRFYPFFPFVLAKVKKDFTWNNFVFQKGTLVLLDIYGTNHDPDLWEHPDEFRPERFANWQDDHFSLIPQGGGISETTHRCPGEKLTIEMMKFALDYLLNKMDYEVPEQDMYIAMNTIPSIPKSKVVLTNVKRVRESLH</sequence>
<dbReference type="InterPro" id="IPR001128">
    <property type="entry name" value="Cyt_P450"/>
</dbReference>
<comment type="cofactor">
    <cofactor evidence="6">
        <name>heme</name>
        <dbReference type="ChEBI" id="CHEBI:30413"/>
    </cofactor>
</comment>
<evidence type="ECO:0000256" key="2">
    <source>
        <dbReference type="ARBA" id="ARBA00022617"/>
    </source>
</evidence>
<keyword evidence="8" id="KW-1185">Reference proteome</keyword>
<evidence type="ECO:0000256" key="6">
    <source>
        <dbReference type="PIRSR" id="PIRSR602401-1"/>
    </source>
</evidence>
<dbReference type="AlphaFoldDB" id="A0A540V0R6"/>
<dbReference type="Proteomes" id="UP000315753">
    <property type="component" value="Unassembled WGS sequence"/>
</dbReference>